<proteinExistence type="inferred from homology"/>
<evidence type="ECO:0000256" key="1">
    <source>
        <dbReference type="ARBA" id="ARBA00008331"/>
    </source>
</evidence>
<dbReference type="PANTHER" id="PTHR31873">
    <property type="entry name" value="L-ASPARTATE DEHYDROGENASE-RELATED"/>
    <property type="match status" value="1"/>
</dbReference>
<keyword evidence="4" id="KW-0560">Oxidoreductase</keyword>
<feature type="domain" description="Aspartate/homoserine dehydrogenase NAD-binding" evidence="3">
    <location>
        <begin position="7"/>
        <end position="99"/>
    </location>
</feature>
<dbReference type="Gene3D" id="3.40.50.720">
    <property type="entry name" value="NAD(P)-binding Rossmann-like Domain"/>
    <property type="match status" value="1"/>
</dbReference>
<reference evidence="4 5" key="1">
    <citation type="submission" date="2016-01" db="EMBL/GenBank/DDBJ databases">
        <title>Use of Whole Genome Sequencing to ascertain that Brevibacterium massiliense (Roux, Raoult 2009) is a later heterotypic synonym of Brevibacterium ravenspurgense (Mages 2008).</title>
        <authorList>
            <person name="Bernier A.-M."/>
            <person name="Burdz T."/>
            <person name="Huynh C."/>
            <person name="Pachecho A.L."/>
            <person name="Wiebe D."/>
            <person name="Bonner C."/>
            <person name="Bernard K."/>
        </authorList>
    </citation>
    <scope>NUCLEOTIDE SEQUENCE [LARGE SCALE GENOMIC DNA]</scope>
    <source>
        <strain evidence="4 5">CCUG56047</strain>
    </source>
</reference>
<accession>A0A150HC45</accession>
<dbReference type="GO" id="GO:0050661">
    <property type="term" value="F:NADP binding"/>
    <property type="evidence" value="ECO:0007669"/>
    <property type="project" value="InterPro"/>
</dbReference>
<comment type="similarity">
    <text evidence="1">Belongs to the L-aspartate dehydrogenase family.</text>
</comment>
<dbReference type="PATRIC" id="fig|479117.4.peg.150"/>
<protein>
    <submittedName>
        <fullName evidence="4">L-aspartate dehydrogenase</fullName>
        <ecNumber evidence="4">1.4.1.21</ecNumber>
    </submittedName>
</protein>
<dbReference type="AlphaFoldDB" id="A0A150HC45"/>
<dbReference type="EMBL" id="LQQC01000002">
    <property type="protein sequence ID" value="KXZ59682.1"/>
    <property type="molecule type" value="Genomic_DNA"/>
</dbReference>
<dbReference type="GO" id="GO:0033735">
    <property type="term" value="F:aspartate dehydrogenase [NAD(P)+] activity"/>
    <property type="evidence" value="ECO:0007669"/>
    <property type="project" value="UniProtKB-EC"/>
</dbReference>
<dbReference type="SUPFAM" id="SSF51735">
    <property type="entry name" value="NAD(P)-binding Rossmann-fold domains"/>
    <property type="match status" value="1"/>
</dbReference>
<feature type="domain" description="Aspartate dehydrogenase" evidence="2">
    <location>
        <begin position="161"/>
        <end position="262"/>
    </location>
</feature>
<dbReference type="Gene3D" id="3.30.360.10">
    <property type="entry name" value="Dihydrodipicolinate Reductase, domain 2"/>
    <property type="match status" value="1"/>
</dbReference>
<dbReference type="InterPro" id="IPR002811">
    <property type="entry name" value="Asp_DH"/>
</dbReference>
<name>A0A150HC45_9MICO</name>
<evidence type="ECO:0000259" key="2">
    <source>
        <dbReference type="Pfam" id="PF01958"/>
    </source>
</evidence>
<dbReference type="GO" id="GO:0009435">
    <property type="term" value="P:NAD+ biosynthetic process"/>
    <property type="evidence" value="ECO:0007669"/>
    <property type="project" value="InterPro"/>
</dbReference>
<dbReference type="RefSeq" id="WP_062019467.1">
    <property type="nucleotide sequence ID" value="NZ_LQQC01000002.1"/>
</dbReference>
<evidence type="ECO:0000313" key="4">
    <source>
        <dbReference type="EMBL" id="KXZ59682.1"/>
    </source>
</evidence>
<organism evidence="4 5">
    <name type="scientific">Brevibacterium ravenspurgense</name>
    <dbReference type="NCBI Taxonomy" id="479117"/>
    <lineage>
        <taxon>Bacteria</taxon>
        <taxon>Bacillati</taxon>
        <taxon>Actinomycetota</taxon>
        <taxon>Actinomycetes</taxon>
        <taxon>Micrococcales</taxon>
        <taxon>Brevibacteriaceae</taxon>
        <taxon>Brevibacterium</taxon>
    </lineage>
</organism>
<evidence type="ECO:0000313" key="5">
    <source>
        <dbReference type="Proteomes" id="UP000243589"/>
    </source>
</evidence>
<gene>
    <name evidence="4" type="primary">nadX</name>
    <name evidence="4" type="ORF">Bravens_00154</name>
</gene>
<evidence type="ECO:0000259" key="3">
    <source>
        <dbReference type="Pfam" id="PF03447"/>
    </source>
</evidence>
<dbReference type="Proteomes" id="UP000243589">
    <property type="component" value="Unassembled WGS sequence"/>
</dbReference>
<keyword evidence="5" id="KW-1185">Reference proteome</keyword>
<comment type="caution">
    <text evidence="4">The sequence shown here is derived from an EMBL/GenBank/DDBJ whole genome shotgun (WGS) entry which is preliminary data.</text>
</comment>
<dbReference type="SUPFAM" id="SSF55347">
    <property type="entry name" value="Glyceraldehyde-3-phosphate dehydrogenase-like, C-terminal domain"/>
    <property type="match status" value="1"/>
</dbReference>
<sequence>MKALLIGMGTIANDIRSLLEGRPVEVCGAVVHRDTDRKSDIPIFGQDRLEEAAEGADVIVECAGGAAVRAYAPRIAAIGKPFVLTSVGALADQQTAEVLLGMPNLVVTNGAIGGFDVLRSAALLGFDHVSITTTKKASTLVQDWMSDDERTRLKQLPAGQTAQVFGGDPEEAIEKFPSNLNVATALAWATAERDLPDGRVSPESLRASLARVRVELIGNGSDDPTFHDIEASGAAGDFTFRISSAPSPHNPSTSALTAISIVGDLLELAGS</sequence>
<dbReference type="PANTHER" id="PTHR31873:SF6">
    <property type="entry name" value="ASPARTATE DEHYDROGENASE DOMAIN-CONTAINING PROTEIN"/>
    <property type="match status" value="1"/>
</dbReference>
<dbReference type="Pfam" id="PF01958">
    <property type="entry name" value="Asp_DH_C"/>
    <property type="match status" value="1"/>
</dbReference>
<dbReference type="InterPro" id="IPR036291">
    <property type="entry name" value="NAD(P)-bd_dom_sf"/>
</dbReference>
<dbReference type="Pfam" id="PF03447">
    <property type="entry name" value="NAD_binding_3"/>
    <property type="match status" value="1"/>
</dbReference>
<dbReference type="EC" id="1.4.1.21" evidence="4"/>
<dbReference type="InterPro" id="IPR005106">
    <property type="entry name" value="Asp/hSer_DH_NAD-bd"/>
</dbReference>